<reference evidence="2" key="2">
    <citation type="submission" date="2020-09" db="EMBL/GenBank/DDBJ databases">
        <authorList>
            <person name="Sun Q."/>
            <person name="Zhou Y."/>
        </authorList>
    </citation>
    <scope>NUCLEOTIDE SEQUENCE</scope>
    <source>
        <strain evidence="2">CGMCC 1.14988</strain>
    </source>
</reference>
<dbReference type="GO" id="GO:0005886">
    <property type="term" value="C:plasma membrane"/>
    <property type="evidence" value="ECO:0007669"/>
    <property type="project" value="UniProtKB-SubCell"/>
</dbReference>
<dbReference type="RefSeq" id="WP_130648173.1">
    <property type="nucleotide sequence ID" value="NZ_BMHA01000001.1"/>
</dbReference>
<dbReference type="GO" id="GO:0140359">
    <property type="term" value="F:ABC-type transporter activity"/>
    <property type="evidence" value="ECO:0007669"/>
    <property type="project" value="InterPro"/>
</dbReference>
<evidence type="ECO:0000256" key="1">
    <source>
        <dbReference type="SAM" id="Phobius"/>
    </source>
</evidence>
<reference evidence="2" key="1">
    <citation type="journal article" date="2014" name="Int. J. Syst. Evol. Microbiol.">
        <title>Complete genome sequence of Corynebacterium casei LMG S-19264T (=DSM 44701T), isolated from a smear-ripened cheese.</title>
        <authorList>
            <consortium name="US DOE Joint Genome Institute (JGI-PGF)"/>
            <person name="Walter F."/>
            <person name="Albersmeier A."/>
            <person name="Kalinowski J."/>
            <person name="Ruckert C."/>
        </authorList>
    </citation>
    <scope>NUCLEOTIDE SEQUENCE</scope>
    <source>
        <strain evidence="2">CGMCC 1.14988</strain>
    </source>
</reference>
<dbReference type="PANTHER" id="PTHR43471:SF12">
    <property type="entry name" value="HYPOTHETICAL MEMBRANE PROTEIN, CONSERVED"/>
    <property type="match status" value="1"/>
</dbReference>
<comment type="caution">
    <text evidence="2">The sequence shown here is derived from an EMBL/GenBank/DDBJ whole genome shotgun (WGS) entry which is preliminary data.</text>
</comment>
<proteinExistence type="predicted"/>
<dbReference type="EMBL" id="BMHA01000001">
    <property type="protein sequence ID" value="GGI02697.1"/>
    <property type="molecule type" value="Genomic_DNA"/>
</dbReference>
<evidence type="ECO:0008006" key="4">
    <source>
        <dbReference type="Google" id="ProtNLM"/>
    </source>
</evidence>
<feature type="transmembrane region" description="Helical" evidence="1">
    <location>
        <begin position="288"/>
        <end position="309"/>
    </location>
</feature>
<keyword evidence="1" id="KW-0812">Transmembrane</keyword>
<sequence length="321" mass="33237">MKAPELNPVLRRELLERWRGPRAAFVLSAYLGVLALLLLGARWIATSYLEQQAVDGWAPVSASGPVLGRFLLENLLAGVLGMVLFVAPGYAAAQLAGERERRTLGLLRITLLTPWRIVLGKLGAASAWSVLLVLVTAPLAATAFVLGGATVGDLVKGLLVVVVVAVAVAAMAIGISARAQRTTGAVVLTYGMVLFLVVGTPLAAFAEFAARDFEMRDGQRPLALYVNPFYALADATGASSGAAFSGGMPSVLSPFALVLPGDDTLDPVGAQPLAGGFGPEAPDAGRPLVWPITLAVHLALGFLALLAATRSLGPRDGLRGT</sequence>
<keyword evidence="1" id="KW-0472">Membrane</keyword>
<dbReference type="PANTHER" id="PTHR43471">
    <property type="entry name" value="ABC TRANSPORTER PERMEASE"/>
    <property type="match status" value="1"/>
</dbReference>
<name>A0A8J3A7H7_9ACTN</name>
<dbReference type="Pfam" id="PF12679">
    <property type="entry name" value="ABC2_membrane_2"/>
    <property type="match status" value="1"/>
</dbReference>
<gene>
    <name evidence="2" type="ORF">GCM10011354_01240</name>
</gene>
<organism evidence="2 3">
    <name type="scientific">Egicoccus halophilus</name>
    <dbReference type="NCBI Taxonomy" id="1670830"/>
    <lineage>
        <taxon>Bacteria</taxon>
        <taxon>Bacillati</taxon>
        <taxon>Actinomycetota</taxon>
        <taxon>Nitriliruptoria</taxon>
        <taxon>Egicoccales</taxon>
        <taxon>Egicoccaceae</taxon>
        <taxon>Egicoccus</taxon>
    </lineage>
</organism>
<accession>A0A8J3A7H7</accession>
<dbReference type="Proteomes" id="UP000650511">
    <property type="component" value="Unassembled WGS sequence"/>
</dbReference>
<feature type="transmembrane region" description="Helical" evidence="1">
    <location>
        <begin position="185"/>
        <end position="210"/>
    </location>
</feature>
<keyword evidence="3" id="KW-1185">Reference proteome</keyword>
<evidence type="ECO:0000313" key="2">
    <source>
        <dbReference type="EMBL" id="GGI02697.1"/>
    </source>
</evidence>
<evidence type="ECO:0000313" key="3">
    <source>
        <dbReference type="Proteomes" id="UP000650511"/>
    </source>
</evidence>
<feature type="transmembrane region" description="Helical" evidence="1">
    <location>
        <begin position="21"/>
        <end position="45"/>
    </location>
</feature>
<keyword evidence="1" id="KW-1133">Transmembrane helix</keyword>
<feature type="transmembrane region" description="Helical" evidence="1">
    <location>
        <begin position="158"/>
        <end position="179"/>
    </location>
</feature>
<feature type="transmembrane region" description="Helical" evidence="1">
    <location>
        <begin position="75"/>
        <end position="93"/>
    </location>
</feature>
<dbReference type="AlphaFoldDB" id="A0A8J3A7H7"/>
<protein>
    <recommendedName>
        <fullName evidence="4">ABC-2 type transport system permease protein</fullName>
    </recommendedName>
</protein>